<comment type="subcellular location">
    <subcellularLocation>
        <location evidence="1">Cell membrane</location>
        <topology evidence="1">Multi-pass membrane protein</topology>
    </subcellularLocation>
</comment>
<organism evidence="8 9">
    <name type="scientific">Phytopseudomonas seleniipraecipitans</name>
    <dbReference type="NCBI Taxonomy" id="640205"/>
    <lineage>
        <taxon>Bacteria</taxon>
        <taxon>Pseudomonadati</taxon>
        <taxon>Pseudomonadota</taxon>
        <taxon>Gammaproteobacteria</taxon>
        <taxon>Pseudomonadales</taxon>
        <taxon>Pseudomonadaceae</taxon>
        <taxon>Phytopseudomonas</taxon>
    </lineage>
</organism>
<gene>
    <name evidence="8" type="ORF">SAMN05216381_0611</name>
</gene>
<evidence type="ECO:0000259" key="7">
    <source>
        <dbReference type="Pfam" id="PF13396"/>
    </source>
</evidence>
<feature type="transmembrane region" description="Helical" evidence="6">
    <location>
        <begin position="6"/>
        <end position="28"/>
    </location>
</feature>
<keyword evidence="3 6" id="KW-0812">Transmembrane</keyword>
<sequence>MSDPSVYFWLGAIVVIAFVDLVAIMNLWRSEKSFNTRLMWALLIIILPVIGLIAWGYAGPRGMPKPPSSPEQSK</sequence>
<evidence type="ECO:0000256" key="5">
    <source>
        <dbReference type="ARBA" id="ARBA00023136"/>
    </source>
</evidence>
<evidence type="ECO:0000256" key="1">
    <source>
        <dbReference type="ARBA" id="ARBA00004651"/>
    </source>
</evidence>
<dbReference type="InterPro" id="IPR027379">
    <property type="entry name" value="CLS_N"/>
</dbReference>
<feature type="domain" description="Cardiolipin synthase N-terminal" evidence="7">
    <location>
        <begin position="14"/>
        <end position="59"/>
    </location>
</feature>
<accession>A0A1G7HE18</accession>
<reference evidence="8 9" key="1">
    <citation type="submission" date="2016-10" db="EMBL/GenBank/DDBJ databases">
        <authorList>
            <person name="de Groot N.N."/>
        </authorList>
    </citation>
    <scope>NUCLEOTIDE SEQUENCE [LARGE SCALE GENOMIC DNA]</scope>
    <source>
        <strain evidence="8 9">LMG 25475</strain>
    </source>
</reference>
<dbReference type="EMBL" id="FNBM01000001">
    <property type="protein sequence ID" value="SDE98665.1"/>
    <property type="molecule type" value="Genomic_DNA"/>
</dbReference>
<proteinExistence type="predicted"/>
<evidence type="ECO:0000313" key="8">
    <source>
        <dbReference type="EMBL" id="SDE98665.1"/>
    </source>
</evidence>
<name>A0A1G7HE18_9GAMM</name>
<evidence type="ECO:0000256" key="4">
    <source>
        <dbReference type="ARBA" id="ARBA00022989"/>
    </source>
</evidence>
<dbReference type="GO" id="GO:0005886">
    <property type="term" value="C:plasma membrane"/>
    <property type="evidence" value="ECO:0007669"/>
    <property type="project" value="UniProtKB-SubCell"/>
</dbReference>
<evidence type="ECO:0000256" key="3">
    <source>
        <dbReference type="ARBA" id="ARBA00022692"/>
    </source>
</evidence>
<dbReference type="AlphaFoldDB" id="A0A1G7HE18"/>
<feature type="transmembrane region" description="Helical" evidence="6">
    <location>
        <begin position="40"/>
        <end position="58"/>
    </location>
</feature>
<evidence type="ECO:0000313" key="9">
    <source>
        <dbReference type="Proteomes" id="UP000243378"/>
    </source>
</evidence>
<keyword evidence="2" id="KW-1003">Cell membrane</keyword>
<dbReference type="OrthoDB" id="7030203at2"/>
<dbReference type="Proteomes" id="UP000243378">
    <property type="component" value="Unassembled WGS sequence"/>
</dbReference>
<keyword evidence="4 6" id="KW-1133">Transmembrane helix</keyword>
<keyword evidence="5 6" id="KW-0472">Membrane</keyword>
<evidence type="ECO:0000256" key="2">
    <source>
        <dbReference type="ARBA" id="ARBA00022475"/>
    </source>
</evidence>
<dbReference type="STRING" id="640205.SAMN05216381_0611"/>
<dbReference type="RefSeq" id="WP_092364471.1">
    <property type="nucleotide sequence ID" value="NZ_FNBM01000001.1"/>
</dbReference>
<protein>
    <submittedName>
        <fullName evidence="8">Phospholipase_D-nuclease N-terminal</fullName>
    </submittedName>
</protein>
<evidence type="ECO:0000256" key="6">
    <source>
        <dbReference type="SAM" id="Phobius"/>
    </source>
</evidence>
<dbReference type="Pfam" id="PF13396">
    <property type="entry name" value="PLDc_N"/>
    <property type="match status" value="1"/>
</dbReference>